<dbReference type="GeneID" id="116212969"/>
<dbReference type="InterPro" id="IPR009617">
    <property type="entry name" value="Seipin"/>
</dbReference>
<evidence type="ECO:0000313" key="10">
    <source>
        <dbReference type="Proteomes" id="UP000197138"/>
    </source>
</evidence>
<reference evidence="10" key="1">
    <citation type="journal article" date="2017" name="Plant J.">
        <title>The pomegranate (Punica granatum L.) genome and the genomics of punicalagin biosynthesis.</title>
        <authorList>
            <person name="Qin G."/>
            <person name="Xu C."/>
            <person name="Ming R."/>
            <person name="Tang H."/>
            <person name="Guyot R."/>
            <person name="Kramer E.M."/>
            <person name="Hu Y."/>
            <person name="Yi X."/>
            <person name="Qi Y."/>
            <person name="Xu X."/>
            <person name="Gao Z."/>
            <person name="Pan H."/>
            <person name="Jian J."/>
            <person name="Tian Y."/>
            <person name="Yue Z."/>
            <person name="Xu Y."/>
        </authorList>
    </citation>
    <scope>NUCLEOTIDE SEQUENCE [LARGE SCALE GENOMIC DNA]</scope>
    <source>
        <strain evidence="10">cv. Dabenzi</strain>
    </source>
</reference>
<protein>
    <submittedName>
        <fullName evidence="12">Seipin-1</fullName>
    </submittedName>
</protein>
<keyword evidence="4 8" id="KW-1133">Transmembrane helix</keyword>
<evidence type="ECO:0000256" key="8">
    <source>
        <dbReference type="SAM" id="Phobius"/>
    </source>
</evidence>
<reference evidence="12" key="4">
    <citation type="submission" date="2025-04" db="UniProtKB">
        <authorList>
            <consortium name="RefSeq"/>
        </authorList>
    </citation>
    <scope>IDENTIFICATION</scope>
    <source>
        <tissue evidence="12">Leaf</tissue>
    </source>
</reference>
<feature type="transmembrane region" description="Helical" evidence="8">
    <location>
        <begin position="126"/>
        <end position="152"/>
    </location>
</feature>
<gene>
    <name evidence="12" type="primary">LOC116212969</name>
    <name evidence="9" type="ORF">CDL15_Pgr018202</name>
</gene>
<feature type="compositionally biased region" description="Basic and acidic residues" evidence="7">
    <location>
        <begin position="385"/>
        <end position="406"/>
    </location>
</feature>
<sequence length="468" mass="52341">MSFLLMKRKYMVISESDPFKDPQPMGVEEDDGPPLPPPENDHYDQPVPQPPDWFTRPVFFLADFIYNCLALLFSPISSLLYLASDSSHRVEEAKESMGSAVQRVPSNITQGSVLLIRKLGMGFLGAAYVCMVLMMVMVASVVVGVGLVRTWVEEPVLVRERLYFDYTDVHPKAVFPLSGSPGFGRGRSRAVFWKVHNVGGVPVGHTFQVSVLMLMPESDYNHHTGVFQLSAELLTDTGQVIAKSSQPCMLRFQSLPVRITRAFILGVPMILGIFSETQKVRVDILKHKEASVPRTDAVRVTLIPRAGTFSPPQLYEAEIVVNSQIPWPKKLVHNWKWTFSVWVSFYTYSMLLLALLCCCRPLLLSGPAVNYRERHPEEEVPTGKGEAREQQRSDRTADDHQERDVSELLRKLRRSRSRRKALLMAAHEAAGSSASSIRVSVTREETTTMTMTGLAEDDAGDSESVCLG</sequence>
<keyword evidence="3" id="KW-0256">Endoplasmic reticulum</keyword>
<dbReference type="GO" id="GO:0140042">
    <property type="term" value="P:lipid droplet formation"/>
    <property type="evidence" value="ECO:0007669"/>
    <property type="project" value="UniProtKB-ARBA"/>
</dbReference>
<dbReference type="GO" id="GO:0005789">
    <property type="term" value="C:endoplasmic reticulum membrane"/>
    <property type="evidence" value="ECO:0007669"/>
    <property type="project" value="UniProtKB-SubCell"/>
</dbReference>
<feature type="transmembrane region" description="Helical" evidence="8">
    <location>
        <begin position="64"/>
        <end position="83"/>
    </location>
</feature>
<reference evidence="9" key="2">
    <citation type="submission" date="2017-06" db="EMBL/GenBank/DDBJ databases">
        <title>The pomegranate genome and the genomics of punicalagin biosynthesis.</title>
        <authorList>
            <person name="Xu C."/>
        </authorList>
    </citation>
    <scope>NUCLEOTIDE SEQUENCE [LARGE SCALE GENOMIC DNA]</scope>
    <source>
        <tissue evidence="9">Fresh leaf</tissue>
    </source>
</reference>
<dbReference type="PANTHER" id="PTHR21212:SF5">
    <property type="entry name" value="SEIPIN-1"/>
    <property type="match status" value="1"/>
</dbReference>
<dbReference type="RefSeq" id="XP_031403606.1">
    <property type="nucleotide sequence ID" value="XM_031547746.1"/>
</dbReference>
<feature type="region of interest" description="Disordered" evidence="7">
    <location>
        <begin position="374"/>
        <end position="406"/>
    </location>
</feature>
<keyword evidence="6 8" id="KW-0472">Membrane</keyword>
<proteinExistence type="predicted"/>
<name>A0A218WHL1_PUNGR</name>
<keyword evidence="2 8" id="KW-0812">Transmembrane</keyword>
<dbReference type="CDD" id="cd23995">
    <property type="entry name" value="Seipin_BSCL2_like"/>
    <property type="match status" value="1"/>
</dbReference>
<keyword evidence="5" id="KW-0443">Lipid metabolism</keyword>
<evidence type="ECO:0000313" key="11">
    <source>
        <dbReference type="Proteomes" id="UP000515151"/>
    </source>
</evidence>
<evidence type="ECO:0000256" key="4">
    <source>
        <dbReference type="ARBA" id="ARBA00022989"/>
    </source>
</evidence>
<feature type="region of interest" description="Disordered" evidence="7">
    <location>
        <begin position="16"/>
        <end position="47"/>
    </location>
</feature>
<evidence type="ECO:0000313" key="12">
    <source>
        <dbReference type="RefSeq" id="XP_031403606.1"/>
    </source>
</evidence>
<evidence type="ECO:0000256" key="3">
    <source>
        <dbReference type="ARBA" id="ARBA00022824"/>
    </source>
</evidence>
<keyword evidence="11" id="KW-1185">Reference proteome</keyword>
<dbReference type="OrthoDB" id="3990054at2759"/>
<evidence type="ECO:0000313" key="9">
    <source>
        <dbReference type="EMBL" id="OWM72317.1"/>
    </source>
</evidence>
<dbReference type="Proteomes" id="UP000515151">
    <property type="component" value="Chromosome 1"/>
</dbReference>
<accession>A0A218WHL1</accession>
<comment type="subcellular location">
    <subcellularLocation>
        <location evidence="1">Endoplasmic reticulum membrane</location>
        <topology evidence="1">Multi-pass membrane protein</topology>
    </subcellularLocation>
</comment>
<evidence type="ECO:0000256" key="6">
    <source>
        <dbReference type="ARBA" id="ARBA00023136"/>
    </source>
</evidence>
<dbReference type="GO" id="GO:0006629">
    <property type="term" value="P:lipid metabolic process"/>
    <property type="evidence" value="ECO:0007669"/>
    <property type="project" value="UniProtKB-KW"/>
</dbReference>
<reference evidence="11" key="3">
    <citation type="journal article" date="2020" name="Plant Biotechnol. J.">
        <title>The pomegranate (Punica granatum L.) draft genome dissects genetic divergence between soft- and hard-seeded cultivars.</title>
        <authorList>
            <person name="Luo X."/>
            <person name="Li H."/>
            <person name="Wu Z."/>
            <person name="Yao W."/>
            <person name="Zhao P."/>
            <person name="Cao D."/>
            <person name="Yu H."/>
            <person name="Li K."/>
            <person name="Poudel K."/>
            <person name="Zhao D."/>
            <person name="Zhang F."/>
            <person name="Xia X."/>
            <person name="Chen L."/>
            <person name="Wang Q."/>
            <person name="Jing D."/>
            <person name="Cao S."/>
        </authorList>
    </citation>
    <scope>NUCLEOTIDE SEQUENCE [LARGE SCALE GENOMIC DNA]</scope>
</reference>
<organism evidence="9 10">
    <name type="scientific">Punica granatum</name>
    <name type="common">Pomegranate</name>
    <dbReference type="NCBI Taxonomy" id="22663"/>
    <lineage>
        <taxon>Eukaryota</taxon>
        <taxon>Viridiplantae</taxon>
        <taxon>Streptophyta</taxon>
        <taxon>Embryophyta</taxon>
        <taxon>Tracheophyta</taxon>
        <taxon>Spermatophyta</taxon>
        <taxon>Magnoliopsida</taxon>
        <taxon>eudicotyledons</taxon>
        <taxon>Gunneridae</taxon>
        <taxon>Pentapetalae</taxon>
        <taxon>rosids</taxon>
        <taxon>malvids</taxon>
        <taxon>Myrtales</taxon>
        <taxon>Lythraceae</taxon>
        <taxon>Punica</taxon>
    </lineage>
</organism>
<evidence type="ECO:0000256" key="7">
    <source>
        <dbReference type="SAM" id="MobiDB-lite"/>
    </source>
</evidence>
<feature type="transmembrane region" description="Helical" evidence="8">
    <location>
        <begin position="345"/>
        <end position="364"/>
    </location>
</feature>
<dbReference type="Proteomes" id="UP000197138">
    <property type="component" value="Unassembled WGS sequence"/>
</dbReference>
<dbReference type="PANTHER" id="PTHR21212">
    <property type="entry name" value="BERNARDINELLI-SEIP CONGENITAL LIPODYSTROPHY 2 HOMOLOG BSCL2 PROTEIN"/>
    <property type="match status" value="1"/>
</dbReference>
<dbReference type="EMBL" id="MTKT01004293">
    <property type="protein sequence ID" value="OWM72317.1"/>
    <property type="molecule type" value="Genomic_DNA"/>
</dbReference>
<dbReference type="AlphaFoldDB" id="A0A218WHL1"/>
<evidence type="ECO:0000256" key="2">
    <source>
        <dbReference type="ARBA" id="ARBA00022692"/>
    </source>
</evidence>
<evidence type="ECO:0000256" key="5">
    <source>
        <dbReference type="ARBA" id="ARBA00023098"/>
    </source>
</evidence>
<dbReference type="Pfam" id="PF06775">
    <property type="entry name" value="Seipin"/>
    <property type="match status" value="1"/>
</dbReference>
<evidence type="ECO:0000256" key="1">
    <source>
        <dbReference type="ARBA" id="ARBA00004477"/>
    </source>
</evidence>